<evidence type="ECO:0000259" key="1">
    <source>
        <dbReference type="Pfam" id="PF02737"/>
    </source>
</evidence>
<reference evidence="3" key="1">
    <citation type="submission" date="2018-04" db="EMBL/GenBank/DDBJ databases">
        <title>Complete genome sequence of Sulfodiicoccus acidiphilus strain HS-1.</title>
        <authorList>
            <person name="Sakai H.D."/>
            <person name="Kurosawa N."/>
        </authorList>
    </citation>
    <scope>NUCLEOTIDE SEQUENCE [LARGE SCALE GENOMIC DNA]</scope>
    <source>
        <strain evidence="3">HS-1</strain>
    </source>
</reference>
<evidence type="ECO:0000313" key="2">
    <source>
        <dbReference type="EMBL" id="BBD72767.1"/>
    </source>
</evidence>
<organism evidence="2 3">
    <name type="scientific">Sulfodiicoccus acidiphilus</name>
    <dbReference type="NCBI Taxonomy" id="1670455"/>
    <lineage>
        <taxon>Archaea</taxon>
        <taxon>Thermoproteota</taxon>
        <taxon>Thermoprotei</taxon>
        <taxon>Sulfolobales</taxon>
        <taxon>Sulfolobaceae</taxon>
        <taxon>Sulfodiicoccus</taxon>
    </lineage>
</organism>
<accession>A0A348B3L5</accession>
<protein>
    <recommendedName>
        <fullName evidence="1">3-hydroxyacyl-CoA dehydrogenase NAD binding domain-containing protein</fullName>
    </recommendedName>
</protein>
<dbReference type="SUPFAM" id="SSF51735">
    <property type="entry name" value="NAD(P)-binding Rossmann-fold domains"/>
    <property type="match status" value="1"/>
</dbReference>
<feature type="domain" description="3-hydroxyacyl-CoA dehydrogenase NAD binding" evidence="1">
    <location>
        <begin position="1"/>
        <end position="66"/>
    </location>
</feature>
<gene>
    <name evidence="2" type="ORF">HS1genome_1156</name>
</gene>
<dbReference type="GO" id="GO:0070403">
    <property type="term" value="F:NAD+ binding"/>
    <property type="evidence" value="ECO:0007669"/>
    <property type="project" value="InterPro"/>
</dbReference>
<dbReference type="Pfam" id="PF02737">
    <property type="entry name" value="3HCDH_N"/>
    <property type="match status" value="1"/>
</dbReference>
<proteinExistence type="predicted"/>
<evidence type="ECO:0000313" key="3">
    <source>
        <dbReference type="Proteomes" id="UP000276741"/>
    </source>
</evidence>
<dbReference type="KEGG" id="sacd:HS1genome_1156"/>
<dbReference type="InterPro" id="IPR006176">
    <property type="entry name" value="3-OHacyl-CoA_DH_NAD-bd"/>
</dbReference>
<dbReference type="AlphaFoldDB" id="A0A348B3L5"/>
<sequence>MGAGIAQVSAMNGYDTVVVDVAEEFLARGRERILDSLNRLSRRGQVREVNEVVSRLTFSKDYSAGKGQTWLLRQYLRS</sequence>
<dbReference type="GO" id="GO:0006631">
    <property type="term" value="P:fatty acid metabolic process"/>
    <property type="evidence" value="ECO:0007669"/>
    <property type="project" value="InterPro"/>
</dbReference>
<keyword evidence="3" id="KW-1185">Reference proteome</keyword>
<dbReference type="Proteomes" id="UP000276741">
    <property type="component" value="Chromosome"/>
</dbReference>
<dbReference type="EMBL" id="AP018553">
    <property type="protein sequence ID" value="BBD72767.1"/>
    <property type="molecule type" value="Genomic_DNA"/>
</dbReference>
<dbReference type="Gene3D" id="3.40.50.720">
    <property type="entry name" value="NAD(P)-binding Rossmann-like Domain"/>
    <property type="match status" value="1"/>
</dbReference>
<dbReference type="InterPro" id="IPR036291">
    <property type="entry name" value="NAD(P)-bd_dom_sf"/>
</dbReference>
<name>A0A348B3L5_9CREN</name>